<dbReference type="SUPFAM" id="SSF54523">
    <property type="entry name" value="Pili subunits"/>
    <property type="match status" value="1"/>
</dbReference>
<dbReference type="NCBIfam" id="TIGR02532">
    <property type="entry name" value="IV_pilin_GFxxxE"/>
    <property type="match status" value="1"/>
</dbReference>
<organism evidence="11 12">
    <name type="scientific">Alkalispirillum mobile</name>
    <dbReference type="NCBI Taxonomy" id="85925"/>
    <lineage>
        <taxon>Bacteria</taxon>
        <taxon>Pseudomonadati</taxon>
        <taxon>Pseudomonadota</taxon>
        <taxon>Gammaproteobacteria</taxon>
        <taxon>Chromatiales</taxon>
        <taxon>Ectothiorhodospiraceae</taxon>
        <taxon>Alkalispirillum</taxon>
    </lineage>
</organism>
<dbReference type="InterPro" id="IPR003413">
    <property type="entry name" value="T2SS_GspI_C"/>
</dbReference>
<dbReference type="OrthoDB" id="6121517at2"/>
<comment type="function">
    <text evidence="9">Component of the type II secretion system required for the energy-dependent secretion of extracellular factors such as proteases and toxins from the periplasm.</text>
</comment>
<reference evidence="11 12" key="1">
    <citation type="submission" date="2018-10" db="EMBL/GenBank/DDBJ databases">
        <title>Genomic Encyclopedia of Type Strains, Phase IV (KMG-IV): sequencing the most valuable type-strain genomes for metagenomic binning, comparative biology and taxonomic classification.</title>
        <authorList>
            <person name="Goeker M."/>
        </authorList>
    </citation>
    <scope>NUCLEOTIDE SEQUENCE [LARGE SCALE GENOMIC DNA]</scope>
    <source>
        <strain evidence="11 12">DSM 12769</strain>
    </source>
</reference>
<dbReference type="PROSITE" id="PS00409">
    <property type="entry name" value="PROKAR_NTER_METHYL"/>
    <property type="match status" value="1"/>
</dbReference>
<keyword evidence="4 9" id="KW-0488">Methylation</keyword>
<evidence type="ECO:0000256" key="1">
    <source>
        <dbReference type="ARBA" id="ARBA00004377"/>
    </source>
</evidence>
<evidence type="ECO:0000313" key="12">
    <source>
        <dbReference type="Proteomes" id="UP000275461"/>
    </source>
</evidence>
<gene>
    <name evidence="11" type="ORF">DFR31_2229</name>
</gene>
<dbReference type="PANTHER" id="PTHR38779:SF2">
    <property type="entry name" value="TYPE II SECRETION SYSTEM PROTEIN I-RELATED"/>
    <property type="match status" value="1"/>
</dbReference>
<keyword evidence="12" id="KW-1185">Reference proteome</keyword>
<evidence type="ECO:0000313" key="11">
    <source>
        <dbReference type="EMBL" id="RLK48350.1"/>
    </source>
</evidence>
<feature type="domain" description="Type II secretion system protein GspI C-terminal" evidence="10">
    <location>
        <begin position="40"/>
        <end position="128"/>
    </location>
</feature>
<proteinExistence type="inferred from homology"/>
<dbReference type="InterPro" id="IPR010052">
    <property type="entry name" value="T2SS_protein-GspI"/>
</dbReference>
<evidence type="ECO:0000256" key="3">
    <source>
        <dbReference type="ARBA" id="ARBA00022475"/>
    </source>
</evidence>
<comment type="PTM">
    <text evidence="9">Cleaved by prepilin peptidase.</text>
</comment>
<dbReference type="NCBIfam" id="TIGR01707">
    <property type="entry name" value="gspI"/>
    <property type="match status" value="1"/>
</dbReference>
<keyword evidence="8" id="KW-0472">Membrane</keyword>
<dbReference type="PANTHER" id="PTHR38779">
    <property type="entry name" value="TYPE II SECRETION SYSTEM PROTEIN I-RELATED"/>
    <property type="match status" value="1"/>
</dbReference>
<name>A0A498C5Q7_9GAMM</name>
<dbReference type="EMBL" id="RCDA01000003">
    <property type="protein sequence ID" value="RLK48350.1"/>
    <property type="molecule type" value="Genomic_DNA"/>
</dbReference>
<dbReference type="GO" id="GO:0015627">
    <property type="term" value="C:type II protein secretion system complex"/>
    <property type="evidence" value="ECO:0007669"/>
    <property type="project" value="UniProtKB-UniRule"/>
</dbReference>
<dbReference type="AlphaFoldDB" id="A0A498C5Q7"/>
<evidence type="ECO:0000256" key="5">
    <source>
        <dbReference type="ARBA" id="ARBA00022519"/>
    </source>
</evidence>
<dbReference type="InterPro" id="IPR012902">
    <property type="entry name" value="N_methyl_site"/>
</dbReference>
<comment type="subunit">
    <text evidence="9">Type II secretion is composed of four main components: the outer membrane complex, the inner membrane complex, the cytoplasmic secretion ATPase and the periplasm-spanning pseudopilus.</text>
</comment>
<evidence type="ECO:0000259" key="10">
    <source>
        <dbReference type="Pfam" id="PF02501"/>
    </source>
</evidence>
<evidence type="ECO:0000256" key="7">
    <source>
        <dbReference type="ARBA" id="ARBA00022989"/>
    </source>
</evidence>
<accession>A0A498C5Q7</accession>
<evidence type="ECO:0000256" key="2">
    <source>
        <dbReference type="ARBA" id="ARBA00008358"/>
    </source>
</evidence>
<protein>
    <recommendedName>
        <fullName evidence="9">Type II secretion system protein I</fullName>
        <shortName evidence="9">T2SS minor pseudopilin I</shortName>
    </recommendedName>
</protein>
<dbReference type="InterPro" id="IPR045584">
    <property type="entry name" value="Pilin-like"/>
</dbReference>
<comment type="subcellular location">
    <subcellularLocation>
        <location evidence="1 9">Cell inner membrane</location>
        <topology evidence="1 9">Single-pass membrane protein</topology>
    </subcellularLocation>
</comment>
<keyword evidence="3" id="KW-1003">Cell membrane</keyword>
<dbReference type="GO" id="GO:0005886">
    <property type="term" value="C:plasma membrane"/>
    <property type="evidence" value="ECO:0007669"/>
    <property type="project" value="UniProtKB-SubCell"/>
</dbReference>
<dbReference type="RefSeq" id="WP_121442745.1">
    <property type="nucleotide sequence ID" value="NZ_RCDA01000003.1"/>
</dbReference>
<evidence type="ECO:0000256" key="4">
    <source>
        <dbReference type="ARBA" id="ARBA00022481"/>
    </source>
</evidence>
<dbReference type="Gene3D" id="3.30.1300.30">
    <property type="entry name" value="GSPII I/J protein-like"/>
    <property type="match status" value="1"/>
</dbReference>
<dbReference type="Pfam" id="PF07963">
    <property type="entry name" value="N_methyl"/>
    <property type="match status" value="1"/>
</dbReference>
<evidence type="ECO:0000256" key="6">
    <source>
        <dbReference type="ARBA" id="ARBA00022692"/>
    </source>
</evidence>
<evidence type="ECO:0000256" key="9">
    <source>
        <dbReference type="RuleBase" id="RU368030"/>
    </source>
</evidence>
<evidence type="ECO:0000256" key="8">
    <source>
        <dbReference type="ARBA" id="ARBA00023136"/>
    </source>
</evidence>
<comment type="caution">
    <text evidence="11">The sequence shown here is derived from an EMBL/GenBank/DDBJ whole genome shotgun (WGS) entry which is preliminary data.</text>
</comment>
<sequence>MTRQRGFTLLEVLVALAILATALGAAIKVASENAANAAYLRDRTHAHWVAANQINRFQADLEPLPESGPLDGVERLGGRDWFWQATLEPWSPELAGLPAIPGLRRLQVSVHGDEGREGQPLAQAEVVLGDDSLREFDAEDMEGADEHLPDDL</sequence>
<comment type="similarity">
    <text evidence="2 9">Belongs to the GSP I family.</text>
</comment>
<dbReference type="Pfam" id="PF02501">
    <property type="entry name" value="T2SSI"/>
    <property type="match status" value="1"/>
</dbReference>
<dbReference type="Proteomes" id="UP000275461">
    <property type="component" value="Unassembled WGS sequence"/>
</dbReference>
<dbReference type="GO" id="GO:0015628">
    <property type="term" value="P:protein secretion by the type II secretion system"/>
    <property type="evidence" value="ECO:0007669"/>
    <property type="project" value="UniProtKB-UniRule"/>
</dbReference>
<keyword evidence="7" id="KW-1133">Transmembrane helix</keyword>
<keyword evidence="6" id="KW-0812">Transmembrane</keyword>
<keyword evidence="5 9" id="KW-0997">Cell inner membrane</keyword>